<feature type="transmembrane region" description="Helical" evidence="14">
    <location>
        <begin position="138"/>
        <end position="159"/>
    </location>
</feature>
<evidence type="ECO:0000256" key="11">
    <source>
        <dbReference type="ARBA" id="ARBA00022989"/>
    </source>
</evidence>
<evidence type="ECO:0000256" key="3">
    <source>
        <dbReference type="ARBA" id="ARBA00012438"/>
    </source>
</evidence>
<dbReference type="InterPro" id="IPR050640">
    <property type="entry name" value="Bact_2-comp_sensor_kinase"/>
</dbReference>
<keyword evidence="7 14" id="KW-0812">Transmembrane</keyword>
<keyword evidence="4" id="KW-1003">Cell membrane</keyword>
<keyword evidence="19" id="KW-1185">Reference proteome</keyword>
<evidence type="ECO:0000256" key="5">
    <source>
        <dbReference type="ARBA" id="ARBA00022553"/>
    </source>
</evidence>
<dbReference type="EMBL" id="JAJHJB010000026">
    <property type="protein sequence ID" value="MCC5467004.1"/>
    <property type="molecule type" value="Genomic_DNA"/>
</dbReference>
<dbReference type="InterPro" id="IPR011620">
    <property type="entry name" value="Sig_transdc_His_kinase_LytS_TM"/>
</dbReference>
<evidence type="ECO:0000256" key="7">
    <source>
        <dbReference type="ARBA" id="ARBA00022692"/>
    </source>
</evidence>
<evidence type="ECO:0000256" key="6">
    <source>
        <dbReference type="ARBA" id="ARBA00022679"/>
    </source>
</evidence>
<comment type="caution">
    <text evidence="18">The sequence shown here is derived from an EMBL/GenBank/DDBJ whole genome shotgun (WGS) entry which is preliminary data.</text>
</comment>
<name>A0ABS8HYD8_9FIRM</name>
<reference evidence="18" key="1">
    <citation type="submission" date="2021-11" db="EMBL/GenBank/DDBJ databases">
        <title>Description of a new species Pelosinus isolated from the bottom sediments of Lake Baikal.</title>
        <authorList>
            <person name="Zakharyuk A."/>
        </authorList>
    </citation>
    <scope>NUCLEOTIDE SEQUENCE</scope>
    <source>
        <strain evidence="18">Bkl1</strain>
    </source>
</reference>
<evidence type="ECO:0000313" key="18">
    <source>
        <dbReference type="EMBL" id="MCC5467004.1"/>
    </source>
</evidence>
<dbReference type="Gene3D" id="1.10.1760.20">
    <property type="match status" value="1"/>
</dbReference>
<dbReference type="InterPro" id="IPR010559">
    <property type="entry name" value="Sig_transdc_His_kin_internal"/>
</dbReference>
<evidence type="ECO:0000256" key="14">
    <source>
        <dbReference type="SAM" id="Phobius"/>
    </source>
</evidence>
<evidence type="ECO:0000259" key="15">
    <source>
        <dbReference type="Pfam" id="PF02518"/>
    </source>
</evidence>
<evidence type="ECO:0000259" key="16">
    <source>
        <dbReference type="Pfam" id="PF06580"/>
    </source>
</evidence>
<evidence type="ECO:0000256" key="4">
    <source>
        <dbReference type="ARBA" id="ARBA00022475"/>
    </source>
</evidence>
<evidence type="ECO:0000256" key="2">
    <source>
        <dbReference type="ARBA" id="ARBA00004651"/>
    </source>
</evidence>
<evidence type="ECO:0000256" key="13">
    <source>
        <dbReference type="ARBA" id="ARBA00023136"/>
    </source>
</evidence>
<evidence type="ECO:0000259" key="17">
    <source>
        <dbReference type="Pfam" id="PF07694"/>
    </source>
</evidence>
<feature type="domain" description="Signal transduction histidine kinase 5TM receptor LytS transmembrane region" evidence="17">
    <location>
        <begin position="31"/>
        <end position="193"/>
    </location>
</feature>
<dbReference type="SUPFAM" id="SSF55781">
    <property type="entry name" value="GAF domain-like"/>
    <property type="match status" value="1"/>
</dbReference>
<proteinExistence type="predicted"/>
<dbReference type="GO" id="GO:0016301">
    <property type="term" value="F:kinase activity"/>
    <property type="evidence" value="ECO:0007669"/>
    <property type="project" value="UniProtKB-KW"/>
</dbReference>
<feature type="domain" description="Signal transduction histidine kinase internal region" evidence="16">
    <location>
        <begin position="364"/>
        <end position="442"/>
    </location>
</feature>
<feature type="domain" description="Histidine kinase/HSP90-like ATPase" evidence="15">
    <location>
        <begin position="461"/>
        <end position="559"/>
    </location>
</feature>
<evidence type="ECO:0000256" key="10">
    <source>
        <dbReference type="ARBA" id="ARBA00022840"/>
    </source>
</evidence>
<dbReference type="Pfam" id="PF07694">
    <property type="entry name" value="5TM-5TMR_LYT"/>
    <property type="match status" value="1"/>
</dbReference>
<feature type="transmembrane region" description="Helical" evidence="14">
    <location>
        <begin position="12"/>
        <end position="32"/>
    </location>
</feature>
<comment type="catalytic activity">
    <reaction evidence="1">
        <text>ATP + protein L-histidine = ADP + protein N-phospho-L-histidine.</text>
        <dbReference type="EC" id="2.7.13.3"/>
    </reaction>
</comment>
<feature type="transmembrane region" description="Helical" evidence="14">
    <location>
        <begin position="76"/>
        <end position="96"/>
    </location>
</feature>
<dbReference type="InterPro" id="IPR029016">
    <property type="entry name" value="GAF-like_dom_sf"/>
</dbReference>
<dbReference type="Proteomes" id="UP001165492">
    <property type="component" value="Unassembled WGS sequence"/>
</dbReference>
<dbReference type="InterPro" id="IPR036890">
    <property type="entry name" value="HATPase_C_sf"/>
</dbReference>
<feature type="transmembrane region" description="Helical" evidence="14">
    <location>
        <begin position="171"/>
        <end position="191"/>
    </location>
</feature>
<keyword evidence="9 18" id="KW-0418">Kinase</keyword>
<dbReference type="PANTHER" id="PTHR34220">
    <property type="entry name" value="SENSOR HISTIDINE KINASE YPDA"/>
    <property type="match status" value="1"/>
</dbReference>
<dbReference type="SUPFAM" id="SSF55874">
    <property type="entry name" value="ATPase domain of HSP90 chaperone/DNA topoisomerase II/histidine kinase"/>
    <property type="match status" value="1"/>
</dbReference>
<dbReference type="PANTHER" id="PTHR34220:SF7">
    <property type="entry name" value="SENSOR HISTIDINE KINASE YPDA"/>
    <property type="match status" value="1"/>
</dbReference>
<evidence type="ECO:0000256" key="9">
    <source>
        <dbReference type="ARBA" id="ARBA00022777"/>
    </source>
</evidence>
<protein>
    <recommendedName>
        <fullName evidence="3">histidine kinase</fullName>
        <ecNumber evidence="3">2.7.13.3</ecNumber>
    </recommendedName>
</protein>
<dbReference type="Pfam" id="PF06580">
    <property type="entry name" value="His_kinase"/>
    <property type="match status" value="1"/>
</dbReference>
<feature type="transmembrane region" description="Helical" evidence="14">
    <location>
        <begin position="44"/>
        <end position="64"/>
    </location>
</feature>
<evidence type="ECO:0000256" key="8">
    <source>
        <dbReference type="ARBA" id="ARBA00022741"/>
    </source>
</evidence>
<keyword evidence="13 14" id="KW-0472">Membrane</keyword>
<gene>
    <name evidence="18" type="ORF">LMF89_16800</name>
</gene>
<keyword evidence="12" id="KW-0902">Two-component regulatory system</keyword>
<evidence type="ECO:0000256" key="12">
    <source>
        <dbReference type="ARBA" id="ARBA00023012"/>
    </source>
</evidence>
<dbReference type="InterPro" id="IPR003594">
    <property type="entry name" value="HATPase_dom"/>
</dbReference>
<keyword evidence="10" id="KW-0067">ATP-binding</keyword>
<dbReference type="EC" id="2.7.13.3" evidence="3"/>
<organism evidence="18 19">
    <name type="scientific">Pelosinus baikalensis</name>
    <dbReference type="NCBI Taxonomy" id="2892015"/>
    <lineage>
        <taxon>Bacteria</taxon>
        <taxon>Bacillati</taxon>
        <taxon>Bacillota</taxon>
        <taxon>Negativicutes</taxon>
        <taxon>Selenomonadales</taxon>
        <taxon>Sporomusaceae</taxon>
        <taxon>Pelosinus</taxon>
    </lineage>
</organism>
<accession>A0ABS8HYD8</accession>
<keyword evidence="6" id="KW-0808">Transferase</keyword>
<keyword evidence="11 14" id="KW-1133">Transmembrane helix</keyword>
<comment type="subcellular location">
    <subcellularLocation>
        <location evidence="2">Cell membrane</location>
        <topology evidence="2">Multi-pass membrane protein</topology>
    </subcellularLocation>
</comment>
<keyword evidence="8" id="KW-0547">Nucleotide-binding</keyword>
<dbReference type="Gene3D" id="3.30.450.40">
    <property type="match status" value="1"/>
</dbReference>
<evidence type="ECO:0000313" key="19">
    <source>
        <dbReference type="Proteomes" id="UP001165492"/>
    </source>
</evidence>
<dbReference type="Gene3D" id="3.30.565.10">
    <property type="entry name" value="Histidine kinase-like ATPase, C-terminal domain"/>
    <property type="match status" value="1"/>
</dbReference>
<feature type="transmembrane region" description="Helical" evidence="14">
    <location>
        <begin position="103"/>
        <end position="126"/>
    </location>
</feature>
<sequence length="568" mass="61796">MRVLTDFLLWEMIERMSVAATLAFLLSQFSVFRRMIYRQGNFSEKAAITIIFGFIGILGTYAGIPVGDALANSRVIGVMAAGLIGGPIMGTAAGIIAGGHRYLLGGFTSFSCGISSICEGLLAGLIHRYYHEKLIPWWIAFVAGVAGEVMQMIIILLTAHPYDMARNLVDAIGMPMILVNSLGVAIFMLIIKTAMYTQEQVGAEQSHKALDIATKTLPYLRHGLDRSSAQATAQIIFNAGSYEAVAITDTEQVLAFVGVESTHHSADTLGLTLATNQVLSKGEMYIAQNALEIGCSCKNCKLASAIIVPLKRANRIIGTLKLYYTRANAVGHGDRVFASGIAHLFSTQLELTEIDRQAKLVSRAELKALYAQINPHFLFNTLNTITSLVRTKPDLARELLLKLGAMFRHTLHKTGRNITLKEELSQVRAYLTIEQARHGEKLVIQEMISQEVEKYLIPTLTIQPLVENAIKHGLQPKENGGCIIISAKEDGQDIVITIRDDGVGMDVKGRCPLAAPAPECIGLSNVHERLRGQYGIGYGLSLLSAPGSGTTVTLRIPKRVYDEGEECA</sequence>
<evidence type="ECO:0000256" key="1">
    <source>
        <dbReference type="ARBA" id="ARBA00000085"/>
    </source>
</evidence>
<keyword evidence="5" id="KW-0597">Phosphoprotein</keyword>
<dbReference type="Pfam" id="PF02518">
    <property type="entry name" value="HATPase_c"/>
    <property type="match status" value="1"/>
</dbReference>